<reference evidence="1" key="1">
    <citation type="submission" date="2016-10" db="EMBL/GenBank/DDBJ databases">
        <authorList>
            <person name="Benchimol M."/>
            <person name="Almeida L.G."/>
            <person name="Vasconcelos A.T."/>
            <person name="Perreira-Neves A."/>
            <person name="Rosa I.A."/>
            <person name="Tasca T."/>
            <person name="Bogo M.R."/>
            <person name="de Souza W."/>
        </authorList>
    </citation>
    <scope>NUCLEOTIDE SEQUENCE [LARGE SCALE GENOMIC DNA]</scope>
    <source>
        <strain evidence="1">K</strain>
    </source>
</reference>
<organism evidence="1 2">
    <name type="scientific">Tritrichomonas foetus</name>
    <dbReference type="NCBI Taxonomy" id="1144522"/>
    <lineage>
        <taxon>Eukaryota</taxon>
        <taxon>Metamonada</taxon>
        <taxon>Parabasalia</taxon>
        <taxon>Tritrichomonadida</taxon>
        <taxon>Tritrichomonadidae</taxon>
        <taxon>Tritrichomonas</taxon>
    </lineage>
</organism>
<protein>
    <submittedName>
        <fullName evidence="1">Uncharacterized protein</fullName>
    </submittedName>
</protein>
<dbReference type="VEuPathDB" id="TrichDB:TRFO_17493"/>
<dbReference type="Proteomes" id="UP000179807">
    <property type="component" value="Unassembled WGS sequence"/>
</dbReference>
<name>A0A1J4KSM4_9EUKA</name>
<gene>
    <name evidence="1" type="ORF">TRFO_17493</name>
</gene>
<evidence type="ECO:0000313" key="2">
    <source>
        <dbReference type="Proteomes" id="UP000179807"/>
    </source>
</evidence>
<sequence length="172" mass="20482">MRSASHFIELTCLFSDDIDKIFPLYFSDEVILEAAFSLSFFDKIKFNYFKESKKNTKIKCVTEIKFYVLLLKNDVHHSKSFVIVNATKEPEKLSKYFYSIHKNLIFRCAHLSRIIGIFYRTKIKKNIYAFKHHYHRQNVKTKETKVMKNFKKQLMQLKNMLSGMMETIGNVV</sequence>
<accession>A0A1J4KSM4</accession>
<dbReference type="GeneID" id="94834325"/>
<proteinExistence type="predicted"/>
<evidence type="ECO:0000313" key="1">
    <source>
        <dbReference type="EMBL" id="OHT12662.1"/>
    </source>
</evidence>
<dbReference type="EMBL" id="MLAK01000559">
    <property type="protein sequence ID" value="OHT12662.1"/>
    <property type="molecule type" value="Genomic_DNA"/>
</dbReference>
<comment type="caution">
    <text evidence="1">The sequence shown here is derived from an EMBL/GenBank/DDBJ whole genome shotgun (WGS) entry which is preliminary data.</text>
</comment>
<dbReference type="RefSeq" id="XP_068365798.1">
    <property type="nucleotide sequence ID" value="XM_068499621.1"/>
</dbReference>
<keyword evidence="2" id="KW-1185">Reference proteome</keyword>
<dbReference type="AlphaFoldDB" id="A0A1J4KSM4"/>